<dbReference type="CDD" id="cd00761">
    <property type="entry name" value="Glyco_tranf_GTA_type"/>
    <property type="match status" value="1"/>
</dbReference>
<feature type="domain" description="Glycosyltransferase 2-like" evidence="1">
    <location>
        <begin position="7"/>
        <end position="169"/>
    </location>
</feature>
<evidence type="ECO:0000313" key="2">
    <source>
        <dbReference type="EMBL" id="WKK83684.1"/>
    </source>
</evidence>
<dbReference type="AlphaFoldDB" id="A0AA49GE97"/>
<protein>
    <submittedName>
        <fullName evidence="2">Glycosyltransferase family 2 protein</fullName>
    </submittedName>
</protein>
<dbReference type="PANTHER" id="PTHR22916">
    <property type="entry name" value="GLYCOSYLTRANSFERASE"/>
    <property type="match status" value="1"/>
</dbReference>
<dbReference type="Gene3D" id="3.90.550.10">
    <property type="entry name" value="Spore Coat Polysaccharide Biosynthesis Protein SpsA, Chain A"/>
    <property type="match status" value="1"/>
</dbReference>
<dbReference type="GO" id="GO:0008417">
    <property type="term" value="F:fucosyltransferase activity"/>
    <property type="evidence" value="ECO:0007669"/>
    <property type="project" value="TreeGrafter"/>
</dbReference>
<sequence>MAIPLISIIMPVKNTEQFLPACLDSIINQSEQNWELIVADDHSTDNSRAVVEKFVKKDSRIKLISSAGSGIISALQSSYSLATGDIIHRMDSDDIMPNNKLRLLKEGLLKEGLNTVVTGKVEYFSEEPISEGYLQYQYWLNSLCEDNSHWQHLYEECVVASPAWMMFIQDFEKCGGFNSNYYPEDYDLVFRWYAAGFKIFALRDCIHFWREHPKRTSRTAAYCNQTAFFKLKLMYFLKFERDRNRPFLIFGAGTKGKIMANFLIDKEEKFYWVNSISKSKQENTASKYSDYTLGMDQLAEFIEPQIIITVGEAKSKQQIQAFMKKHNWVEHKHYFFFR</sequence>
<proteinExistence type="predicted"/>
<dbReference type="Proteomes" id="UP001244443">
    <property type="component" value="Chromosome"/>
</dbReference>
<organism evidence="2 3">
    <name type="scientific">Marivirga arenosa</name>
    <dbReference type="NCBI Taxonomy" id="3059076"/>
    <lineage>
        <taxon>Bacteria</taxon>
        <taxon>Pseudomonadati</taxon>
        <taxon>Bacteroidota</taxon>
        <taxon>Cytophagia</taxon>
        <taxon>Cytophagales</taxon>
        <taxon>Marivirgaceae</taxon>
        <taxon>Marivirga</taxon>
    </lineage>
</organism>
<accession>A0AA49GE97</accession>
<dbReference type="InterPro" id="IPR029044">
    <property type="entry name" value="Nucleotide-diphossugar_trans"/>
</dbReference>
<evidence type="ECO:0000259" key="1">
    <source>
        <dbReference type="Pfam" id="PF00535"/>
    </source>
</evidence>
<dbReference type="EMBL" id="CP129970">
    <property type="protein sequence ID" value="WKK83684.1"/>
    <property type="molecule type" value="Genomic_DNA"/>
</dbReference>
<evidence type="ECO:0000313" key="3">
    <source>
        <dbReference type="Proteomes" id="UP001244443"/>
    </source>
</evidence>
<dbReference type="RefSeq" id="WP_302099875.1">
    <property type="nucleotide sequence ID" value="NZ_CP129970.2"/>
</dbReference>
<keyword evidence="3" id="KW-1185">Reference proteome</keyword>
<name>A0AA49GE97_9BACT</name>
<dbReference type="Pfam" id="PF00535">
    <property type="entry name" value="Glycos_transf_2"/>
    <property type="match status" value="1"/>
</dbReference>
<gene>
    <name evidence="2" type="ORF">QYS48_15490</name>
</gene>
<dbReference type="PANTHER" id="PTHR22916:SF69">
    <property type="entry name" value="BIFUNCTIONAL GLYCOSYLTRANSFERASE PGTA"/>
    <property type="match status" value="1"/>
</dbReference>
<dbReference type="SUPFAM" id="SSF53448">
    <property type="entry name" value="Nucleotide-diphospho-sugar transferases"/>
    <property type="match status" value="1"/>
</dbReference>
<dbReference type="InterPro" id="IPR001173">
    <property type="entry name" value="Glyco_trans_2-like"/>
</dbReference>
<reference evidence="2" key="1">
    <citation type="submission" date="2023-08" db="EMBL/GenBank/DDBJ databases">
        <title>Comparative genomics and taxonomic characterization of three novel marine species of genus Marivirga.</title>
        <authorList>
            <person name="Muhammad N."/>
            <person name="Kim S.-G."/>
        </authorList>
    </citation>
    <scope>NUCLEOTIDE SEQUENCE [LARGE SCALE GENOMIC DNA]</scope>
    <source>
        <strain evidence="2">ABR2-2</strain>
    </source>
</reference>